<comment type="caution">
    <text evidence="1">The sequence shown here is derived from an EMBL/GenBank/DDBJ whole genome shotgun (WGS) entry which is preliminary data.</text>
</comment>
<gene>
    <name evidence="1" type="ORF">F9K24_07335</name>
</gene>
<evidence type="ECO:0000313" key="2">
    <source>
        <dbReference type="Proteomes" id="UP000460298"/>
    </source>
</evidence>
<dbReference type="SUPFAM" id="SSF53448">
    <property type="entry name" value="Nucleotide-diphospho-sugar transferases"/>
    <property type="match status" value="1"/>
</dbReference>
<evidence type="ECO:0000313" key="1">
    <source>
        <dbReference type="EMBL" id="KAB2933647.1"/>
    </source>
</evidence>
<organism evidence="1 2">
    <name type="scientific">Leptonema illini</name>
    <dbReference type="NCBI Taxonomy" id="183"/>
    <lineage>
        <taxon>Bacteria</taxon>
        <taxon>Pseudomonadati</taxon>
        <taxon>Spirochaetota</taxon>
        <taxon>Spirochaetia</taxon>
        <taxon>Leptospirales</taxon>
        <taxon>Leptospiraceae</taxon>
        <taxon>Leptonema</taxon>
    </lineage>
</organism>
<keyword evidence="1" id="KW-0808">Transferase</keyword>
<dbReference type="Pfam" id="PF02348">
    <property type="entry name" value="CTP_transf_3"/>
    <property type="match status" value="1"/>
</dbReference>
<proteinExistence type="predicted"/>
<dbReference type="AlphaFoldDB" id="A0A833H305"/>
<reference evidence="1 2" key="1">
    <citation type="submission" date="2019-10" db="EMBL/GenBank/DDBJ databases">
        <title>Extracellular Electron Transfer in a Candidatus Methanoperedens spp. Enrichment Culture.</title>
        <authorList>
            <person name="Berger S."/>
            <person name="Rangel Shaw D."/>
            <person name="Berben T."/>
            <person name="In 'T Zandt M."/>
            <person name="Frank J."/>
            <person name="Reimann J."/>
            <person name="Jetten M.S.M."/>
            <person name="Welte C.U."/>
        </authorList>
    </citation>
    <scope>NUCLEOTIDE SEQUENCE [LARGE SCALE GENOMIC DNA]</scope>
    <source>
        <strain evidence="1">SB12</strain>
    </source>
</reference>
<keyword evidence="1" id="KW-0548">Nucleotidyltransferase</keyword>
<sequence length="238" mass="27107">MIDQKKVLAIIPARSGSKGLPGKNILPMNGKPLIAWTIEKARKSLYVDVVLVSTDGLEIASVAKEYGADVPFMRPSELASDTASTYDVIRHALSYFSESEHMEFDYIILLEPTSPLREDQDIDRMLEALHEKSGDFDAIVSIGQVTEHPSIMKRLVGDRLEPFCPDLSQSSRRQDNEPAFFPYGVGYIAKTATLLEENTFYARRCLSYPILRYQNYEIDDIYDFLCVESVMKHEWRLK</sequence>
<dbReference type="CDD" id="cd02513">
    <property type="entry name" value="CMP-NeuAc_Synthase"/>
    <property type="match status" value="1"/>
</dbReference>
<dbReference type="PANTHER" id="PTHR21485">
    <property type="entry name" value="HAD SUPERFAMILY MEMBERS CMAS AND KDSC"/>
    <property type="match status" value="1"/>
</dbReference>
<name>A0A833H305_9LEPT</name>
<dbReference type="Gene3D" id="3.90.550.10">
    <property type="entry name" value="Spore Coat Polysaccharide Biosynthesis Protein SpsA, Chain A"/>
    <property type="match status" value="1"/>
</dbReference>
<dbReference type="InterPro" id="IPR050793">
    <property type="entry name" value="CMP-NeuNAc_synthase"/>
</dbReference>
<dbReference type="InterPro" id="IPR029044">
    <property type="entry name" value="Nucleotide-diphossugar_trans"/>
</dbReference>
<dbReference type="PANTHER" id="PTHR21485:SF6">
    <property type="entry name" value="N-ACYLNEURAMINATE CYTIDYLYLTRANSFERASE-RELATED"/>
    <property type="match status" value="1"/>
</dbReference>
<dbReference type="EMBL" id="WBUI01000005">
    <property type="protein sequence ID" value="KAB2933647.1"/>
    <property type="molecule type" value="Genomic_DNA"/>
</dbReference>
<dbReference type="InterPro" id="IPR003329">
    <property type="entry name" value="Cytidylyl_trans"/>
</dbReference>
<dbReference type="GO" id="GO:0008781">
    <property type="term" value="F:N-acylneuraminate cytidylyltransferase activity"/>
    <property type="evidence" value="ECO:0007669"/>
    <property type="project" value="TreeGrafter"/>
</dbReference>
<accession>A0A833H305</accession>
<protein>
    <submittedName>
        <fullName evidence="1">Acylneuraminate cytidylyltransferase family protein</fullName>
    </submittedName>
</protein>
<dbReference type="Proteomes" id="UP000460298">
    <property type="component" value="Unassembled WGS sequence"/>
</dbReference>